<gene>
    <name evidence="1" type="ORF">KDL28_37485</name>
</gene>
<accession>A0ABT1ACM7</accession>
<dbReference type="Proteomes" id="UP001165283">
    <property type="component" value="Unassembled WGS sequence"/>
</dbReference>
<organism evidence="1 2">
    <name type="scientific">Pseudonocardia humida</name>
    <dbReference type="NCBI Taxonomy" id="2800819"/>
    <lineage>
        <taxon>Bacteria</taxon>
        <taxon>Bacillati</taxon>
        <taxon>Actinomycetota</taxon>
        <taxon>Actinomycetes</taxon>
        <taxon>Pseudonocardiales</taxon>
        <taxon>Pseudonocardiaceae</taxon>
        <taxon>Pseudonocardia</taxon>
    </lineage>
</organism>
<dbReference type="RefSeq" id="WP_252446297.1">
    <property type="nucleotide sequence ID" value="NZ_JAGSOV010000091.1"/>
</dbReference>
<sequence length="150" mass="16773">MVSVLVEDLPPATSDFLHRRARRSGAPTVAEHVRHELITLARTEDPIDQVVEFVEQSYVHPPQPRIDSDAEAMADAYRLPADVWSTLCRRAAVSHVAVSDYVHGELARLALHPSIEDCMWELGEIHAADPSLEIDFDEVYRGMLHARGLA</sequence>
<dbReference type="EMBL" id="JAGSOV010000091">
    <property type="protein sequence ID" value="MCO1660758.1"/>
    <property type="molecule type" value="Genomic_DNA"/>
</dbReference>
<keyword evidence="2" id="KW-1185">Reference proteome</keyword>
<evidence type="ECO:0000313" key="1">
    <source>
        <dbReference type="EMBL" id="MCO1660758.1"/>
    </source>
</evidence>
<name>A0ABT1ACM7_9PSEU</name>
<protein>
    <submittedName>
        <fullName evidence="1">Uncharacterized protein</fullName>
    </submittedName>
</protein>
<proteinExistence type="predicted"/>
<evidence type="ECO:0000313" key="2">
    <source>
        <dbReference type="Proteomes" id="UP001165283"/>
    </source>
</evidence>
<comment type="caution">
    <text evidence="1">The sequence shown here is derived from an EMBL/GenBank/DDBJ whole genome shotgun (WGS) entry which is preliminary data.</text>
</comment>
<reference evidence="1" key="1">
    <citation type="submission" date="2021-04" db="EMBL/GenBank/DDBJ databases">
        <title>Pseudonocardia sp. nov., isolated from sandy soil of mangrove forest.</title>
        <authorList>
            <person name="Zan Z."/>
            <person name="Huang R."/>
            <person name="Liu W."/>
        </authorList>
    </citation>
    <scope>NUCLEOTIDE SEQUENCE</scope>
    <source>
        <strain evidence="1">S2-4</strain>
    </source>
</reference>